<evidence type="ECO:0000256" key="4">
    <source>
        <dbReference type="ARBA" id="ARBA00022490"/>
    </source>
</evidence>
<name>A0A919U784_9ACTN</name>
<comment type="similarity">
    <text evidence="2 5">Belongs to the RecX family.</text>
</comment>
<dbReference type="GO" id="GO:0005737">
    <property type="term" value="C:cytoplasm"/>
    <property type="evidence" value="ECO:0007669"/>
    <property type="project" value="UniProtKB-SubCell"/>
</dbReference>
<feature type="compositionally biased region" description="Low complexity" evidence="6">
    <location>
        <begin position="90"/>
        <end position="107"/>
    </location>
</feature>
<evidence type="ECO:0000313" key="10">
    <source>
        <dbReference type="Proteomes" id="UP000660611"/>
    </source>
</evidence>
<dbReference type="Pfam" id="PF02631">
    <property type="entry name" value="RecX_HTH2"/>
    <property type="match status" value="1"/>
</dbReference>
<dbReference type="InterPro" id="IPR036388">
    <property type="entry name" value="WH-like_DNA-bd_sf"/>
</dbReference>
<comment type="function">
    <text evidence="5">Modulates RecA activity.</text>
</comment>
<feature type="domain" description="RecX second three-helical" evidence="7">
    <location>
        <begin position="274"/>
        <end position="315"/>
    </location>
</feature>
<evidence type="ECO:0000256" key="2">
    <source>
        <dbReference type="ARBA" id="ARBA00009695"/>
    </source>
</evidence>
<dbReference type="InterPro" id="IPR053926">
    <property type="entry name" value="RecX_HTH_1st"/>
</dbReference>
<dbReference type="AlphaFoldDB" id="A0A919U784"/>
<evidence type="ECO:0000256" key="5">
    <source>
        <dbReference type="HAMAP-Rule" id="MF_01114"/>
    </source>
</evidence>
<dbReference type="InterPro" id="IPR003783">
    <property type="entry name" value="Regulatory_RecX"/>
</dbReference>
<feature type="domain" description="RecX first three-helical" evidence="8">
    <location>
        <begin position="228"/>
        <end position="266"/>
    </location>
</feature>
<feature type="region of interest" description="Disordered" evidence="6">
    <location>
        <begin position="1"/>
        <end position="227"/>
    </location>
</feature>
<evidence type="ECO:0000256" key="1">
    <source>
        <dbReference type="ARBA" id="ARBA00004496"/>
    </source>
</evidence>
<comment type="caution">
    <text evidence="9">The sequence shown here is derived from an EMBL/GenBank/DDBJ whole genome shotgun (WGS) entry which is preliminary data.</text>
</comment>
<feature type="compositionally biased region" description="Low complexity" evidence="6">
    <location>
        <begin position="52"/>
        <end position="69"/>
    </location>
</feature>
<evidence type="ECO:0000256" key="6">
    <source>
        <dbReference type="SAM" id="MobiDB-lite"/>
    </source>
</evidence>
<proteinExistence type="inferred from homology"/>
<evidence type="ECO:0000259" key="8">
    <source>
        <dbReference type="Pfam" id="PF21982"/>
    </source>
</evidence>
<evidence type="ECO:0000256" key="3">
    <source>
        <dbReference type="ARBA" id="ARBA00018111"/>
    </source>
</evidence>
<reference evidence="9" key="1">
    <citation type="submission" date="2021-01" db="EMBL/GenBank/DDBJ databases">
        <title>Whole genome shotgun sequence of Dactylosporangium siamense NBRC 106093.</title>
        <authorList>
            <person name="Komaki H."/>
            <person name="Tamura T."/>
        </authorList>
    </citation>
    <scope>NUCLEOTIDE SEQUENCE</scope>
    <source>
        <strain evidence="9">NBRC 106093</strain>
    </source>
</reference>
<sequence>MPGRRRSSEQEAGGGGHEPDVVPPTAVEPAAGSWLLADLGDDNPWLSAETQPGGAAAAAPARPGRAAPGEVPPGWPSDPENSDVSTTRIPAAGRAAGSAPPAWLAAPEGGPRTGGSRAVTGGDRVEDRFAVADPTPDHGDRGGRARRGGRSERGSGRRAERGNRSDRDVSSRPEDRSPPGEPRDGSAPEPLEGSAPRSDAEQGGSQRRGGSGRRGRPPAAPLDPREAAREICLRQLSVRPRTRLELATAMRKRGVEDEIADEILDRYDEVGIIDDAAFARAWVASRHHGRGLARRALAGELRRKGVSSDEVGEALDELDPDVEEQTARALVARRLRVESNAAPEAVFRRLVGMLARKGYPPGMAIRLVKEGLAERADAAEFADGIDPDALADAALDPDQR</sequence>
<dbReference type="Proteomes" id="UP000660611">
    <property type="component" value="Unassembled WGS sequence"/>
</dbReference>
<keyword evidence="10" id="KW-1185">Reference proteome</keyword>
<dbReference type="GO" id="GO:0006282">
    <property type="term" value="P:regulation of DNA repair"/>
    <property type="evidence" value="ECO:0007669"/>
    <property type="project" value="UniProtKB-UniRule"/>
</dbReference>
<gene>
    <name evidence="5" type="primary">recX</name>
    <name evidence="9" type="ORF">Dsi01nite_023330</name>
</gene>
<dbReference type="PANTHER" id="PTHR33602:SF1">
    <property type="entry name" value="REGULATORY PROTEIN RECX FAMILY PROTEIN"/>
    <property type="match status" value="1"/>
</dbReference>
<dbReference type="PANTHER" id="PTHR33602">
    <property type="entry name" value="REGULATORY PROTEIN RECX FAMILY PROTEIN"/>
    <property type="match status" value="1"/>
</dbReference>
<comment type="subcellular location">
    <subcellularLocation>
        <location evidence="1 5">Cytoplasm</location>
    </subcellularLocation>
</comment>
<dbReference type="InterPro" id="IPR053924">
    <property type="entry name" value="RecX_HTH_2nd"/>
</dbReference>
<organism evidence="9 10">
    <name type="scientific">Dactylosporangium siamense</name>
    <dbReference type="NCBI Taxonomy" id="685454"/>
    <lineage>
        <taxon>Bacteria</taxon>
        <taxon>Bacillati</taxon>
        <taxon>Actinomycetota</taxon>
        <taxon>Actinomycetes</taxon>
        <taxon>Micromonosporales</taxon>
        <taxon>Micromonosporaceae</taxon>
        <taxon>Dactylosporangium</taxon>
    </lineage>
</organism>
<accession>A0A919U784</accession>
<keyword evidence="4 5" id="KW-0963">Cytoplasm</keyword>
<dbReference type="EMBL" id="BONQ01000034">
    <property type="protein sequence ID" value="GIG44292.1"/>
    <property type="molecule type" value="Genomic_DNA"/>
</dbReference>
<dbReference type="Pfam" id="PF21982">
    <property type="entry name" value="RecX_HTH1"/>
    <property type="match status" value="1"/>
</dbReference>
<dbReference type="HAMAP" id="MF_01114">
    <property type="entry name" value="RecX"/>
    <property type="match status" value="1"/>
</dbReference>
<dbReference type="Gene3D" id="1.10.10.10">
    <property type="entry name" value="Winged helix-like DNA-binding domain superfamily/Winged helix DNA-binding domain"/>
    <property type="match status" value="1"/>
</dbReference>
<evidence type="ECO:0000259" key="7">
    <source>
        <dbReference type="Pfam" id="PF02631"/>
    </source>
</evidence>
<protein>
    <recommendedName>
        <fullName evidence="3 5">Regulatory protein RecX</fullName>
    </recommendedName>
</protein>
<feature type="compositionally biased region" description="Basic and acidic residues" evidence="6">
    <location>
        <begin position="123"/>
        <end position="186"/>
    </location>
</feature>
<evidence type="ECO:0000313" key="9">
    <source>
        <dbReference type="EMBL" id="GIG44292.1"/>
    </source>
</evidence>